<reference evidence="2 3" key="1">
    <citation type="journal article" date="2017" name="Nat. Microbiol.">
        <title>Natural product diversity associated with the nematode symbionts Photorhabdus and Xenorhabdus.</title>
        <authorList>
            <person name="Tobias N.J."/>
            <person name="Wolff H."/>
            <person name="Djahanschiri B."/>
            <person name="Grundmann F."/>
            <person name="Kronenwerth M."/>
            <person name="Shi Y.M."/>
            <person name="Simonyi S."/>
            <person name="Grun P."/>
            <person name="Shapiro-Ilan D."/>
            <person name="Pidot S.J."/>
            <person name="Stinear T.P."/>
            <person name="Ebersberger I."/>
            <person name="Bode H.B."/>
        </authorList>
    </citation>
    <scope>NUCLEOTIDE SEQUENCE [LARGE SCALE GENOMIC DNA]</scope>
    <source>
        <strain evidence="2 3">DSM 17904</strain>
    </source>
</reference>
<evidence type="ECO:0000313" key="3">
    <source>
        <dbReference type="Proteomes" id="UP000222366"/>
    </source>
</evidence>
<feature type="signal peptide" evidence="1">
    <location>
        <begin position="1"/>
        <end position="22"/>
    </location>
</feature>
<accession>A0A2D0KVZ6</accession>
<keyword evidence="3" id="KW-1185">Reference proteome</keyword>
<dbReference type="InterPro" id="IPR018114">
    <property type="entry name" value="TRYPSIN_HIS"/>
</dbReference>
<proteinExistence type="predicted"/>
<protein>
    <recommendedName>
        <fullName evidence="4">Trypsin</fullName>
    </recommendedName>
</protein>
<dbReference type="GO" id="GO:0006508">
    <property type="term" value="P:proteolysis"/>
    <property type="evidence" value="ECO:0007669"/>
    <property type="project" value="InterPro"/>
</dbReference>
<gene>
    <name evidence="2" type="ORF">Xsto_00183</name>
</gene>
<dbReference type="InterPro" id="IPR009003">
    <property type="entry name" value="Peptidase_S1_PA"/>
</dbReference>
<evidence type="ECO:0000256" key="1">
    <source>
        <dbReference type="SAM" id="SignalP"/>
    </source>
</evidence>
<name>A0A2D0KVZ6_9GAMM</name>
<dbReference type="InterPro" id="IPR043504">
    <property type="entry name" value="Peptidase_S1_PA_chymotrypsin"/>
</dbReference>
<sequence>MTYRKALLASLISIAACSNALANEAPLMKSTDPGADKFKTVGKFMGGSHCTATLIAGENTPAKDTPALIVTAGHCVENSSNTNEVIVDQTASEYWEFTPDYFIDKKDSLSPIKVDRILYSTMKYEDIAVLQLKATYGDLAQKGYHPLKLKKNLAMEHQPIVLTHIPVNNVDYDSTYLRKSECDITGKAPVLYESSIPWLWSPVFSVNCAGVVGGTSGSPVFEKGKTDVIGILNTTTEPGMNGCGSGRPCTIEDNKGVSAEGASYFIPVDSIANAITKDNKLDLSKLENNSGNFLERSQFWSPWITQSVVDGEKAKWDVVIKEGADVKNIRYKVGLISETDCKDATGYGAPISASQKPLENLLVPEGEGIYKLCAIHQNSAGKWQNAKDASVMLREIDDTPPTTKPTIRYDDHGTGNWFVTIEAQPYELSGMAQVKYGPKATTDCEDKSGYAPLWRPVNLAKSEAPWRVCAFSHDVAKNESPISVLDLEAASAK</sequence>
<dbReference type="GO" id="GO:0004252">
    <property type="term" value="F:serine-type endopeptidase activity"/>
    <property type="evidence" value="ECO:0007669"/>
    <property type="project" value="InterPro"/>
</dbReference>
<dbReference type="PROSITE" id="PS51257">
    <property type="entry name" value="PROKAR_LIPOPROTEIN"/>
    <property type="match status" value="1"/>
</dbReference>
<dbReference type="RefSeq" id="WP_099123816.1">
    <property type="nucleotide sequence ID" value="NZ_CAWNRH010000093.1"/>
</dbReference>
<dbReference type="Proteomes" id="UP000222366">
    <property type="component" value="Unassembled WGS sequence"/>
</dbReference>
<feature type="chain" id="PRO_5012203644" description="Trypsin" evidence="1">
    <location>
        <begin position="23"/>
        <end position="493"/>
    </location>
</feature>
<comment type="caution">
    <text evidence="2">The sequence shown here is derived from an EMBL/GenBank/DDBJ whole genome shotgun (WGS) entry which is preliminary data.</text>
</comment>
<organism evidence="2 3">
    <name type="scientific">Xenorhabdus stockiae</name>
    <dbReference type="NCBI Taxonomy" id="351614"/>
    <lineage>
        <taxon>Bacteria</taxon>
        <taxon>Pseudomonadati</taxon>
        <taxon>Pseudomonadota</taxon>
        <taxon>Gammaproteobacteria</taxon>
        <taxon>Enterobacterales</taxon>
        <taxon>Morganellaceae</taxon>
        <taxon>Xenorhabdus</taxon>
    </lineage>
</organism>
<dbReference type="Gene3D" id="2.40.10.10">
    <property type="entry name" value="Trypsin-like serine proteases"/>
    <property type="match status" value="1"/>
</dbReference>
<dbReference type="PROSITE" id="PS00134">
    <property type="entry name" value="TRYPSIN_HIS"/>
    <property type="match status" value="1"/>
</dbReference>
<evidence type="ECO:0000313" key="2">
    <source>
        <dbReference type="EMBL" id="PHM67620.1"/>
    </source>
</evidence>
<dbReference type="EMBL" id="NJAJ01000002">
    <property type="protein sequence ID" value="PHM67620.1"/>
    <property type="molecule type" value="Genomic_DNA"/>
</dbReference>
<dbReference type="AlphaFoldDB" id="A0A2D0KVZ6"/>
<evidence type="ECO:0008006" key="4">
    <source>
        <dbReference type="Google" id="ProtNLM"/>
    </source>
</evidence>
<keyword evidence="1" id="KW-0732">Signal</keyword>
<dbReference type="SUPFAM" id="SSF50494">
    <property type="entry name" value="Trypsin-like serine proteases"/>
    <property type="match status" value="1"/>
</dbReference>
<dbReference type="Pfam" id="PF13365">
    <property type="entry name" value="Trypsin_2"/>
    <property type="match status" value="1"/>
</dbReference>